<protein>
    <submittedName>
        <fullName evidence="1">Uncharacterized protein</fullName>
    </submittedName>
</protein>
<proteinExistence type="predicted"/>
<evidence type="ECO:0000313" key="2">
    <source>
        <dbReference type="Proteomes" id="UP000239239"/>
    </source>
</evidence>
<dbReference type="AlphaFoldDB" id="A0A2S6F065"/>
<dbReference type="Proteomes" id="UP000239239">
    <property type="component" value="Unassembled WGS sequence"/>
</dbReference>
<dbReference type="EMBL" id="PQWY01000011">
    <property type="protein sequence ID" value="PPK30805.1"/>
    <property type="molecule type" value="Genomic_DNA"/>
</dbReference>
<sequence length="62" mass="7056">MNFQATQNQYISSHPGLYSNSVEEAGLYLDVKIKIISHGLRIMLKLLKSCFKNIGNYQNIPI</sequence>
<comment type="caution">
    <text evidence="1">The sequence shown here is derived from an EMBL/GenBank/DDBJ whole genome shotgun (WGS) entry which is preliminary data.</text>
</comment>
<name>A0A2S6F065_LEGPN</name>
<accession>A0A2S6F065</accession>
<organism evidence="1 2">
    <name type="scientific">Legionella pneumophila</name>
    <dbReference type="NCBI Taxonomy" id="446"/>
    <lineage>
        <taxon>Bacteria</taxon>
        <taxon>Pseudomonadati</taxon>
        <taxon>Pseudomonadota</taxon>
        <taxon>Gammaproteobacteria</taxon>
        <taxon>Legionellales</taxon>
        <taxon>Legionellaceae</taxon>
        <taxon>Legionella</taxon>
    </lineage>
</organism>
<evidence type="ECO:0000313" key="1">
    <source>
        <dbReference type="EMBL" id="PPK30805.1"/>
    </source>
</evidence>
<reference evidence="1 2" key="1">
    <citation type="submission" date="2018-02" db="EMBL/GenBank/DDBJ databases">
        <title>Draft genome sequences of four Legionella pneumophila clinical strains isolated in Ontario.</title>
        <authorList>
            <person name="Fortuna A."/>
            <person name="Ramnarine R."/>
            <person name="Li A."/>
            <person name="Frantz C."/>
            <person name="Mallo G."/>
        </authorList>
    </citation>
    <scope>NUCLEOTIDE SEQUENCE [LARGE SCALE GENOMIC DNA]</scope>
    <source>
        <strain evidence="1 2">LG61</strain>
    </source>
</reference>
<gene>
    <name evidence="1" type="ORF">C3928_08560</name>
</gene>